<dbReference type="Pfam" id="PF01075">
    <property type="entry name" value="Glyco_transf_9"/>
    <property type="match status" value="1"/>
</dbReference>
<evidence type="ECO:0000256" key="2">
    <source>
        <dbReference type="ARBA" id="ARBA00022679"/>
    </source>
</evidence>
<sequence>MKNYLVIQLARFGDLIQTKRLLATLAARPEATVHLCLDASLAPLARLVYPDAVLHPITAHGTGLSNGEASLRMLLDNRRAFAELAALNFEAVYNINFSALNFRLAALFDPERVEGYAWRNGQEITGRWPAMAMRWSGFRRLGMNLVDFWGAYCPDMLPAPAINPEATPKGGGIGVVLAGRESRRSLPAPLLAQITATLAGSRKTRSIKLLGGPAERAAGQAVAKELPANLQAVTENLAGRTDWPQLVDVVDGLDLLITPDTGTMHLAAHLGTPVAAFFLSSAWCFETGPYGLGHTVYQAVTDCLPCLETAPCQENVKCLNGFADPGFRRFLATGKAEHAPQGLLALRSAFDGLGQTYDPFAGTDTDAPRRAVLRNFLLHHLTGAEPRFDRLEQAFAGQLYREKDWMTAEKPSKAQE</sequence>
<dbReference type="RefSeq" id="WP_371385222.1">
    <property type="nucleotide sequence ID" value="NZ_JBGLYH010000004.1"/>
</dbReference>
<gene>
    <name evidence="3" type="ORF">AB6M95_02860</name>
</gene>
<keyword evidence="2" id="KW-0808">Transferase</keyword>
<evidence type="ECO:0000313" key="4">
    <source>
        <dbReference type="Proteomes" id="UP001568698"/>
    </source>
</evidence>
<reference evidence="3 4" key="1">
    <citation type="submission" date="2024-08" db="EMBL/GenBank/DDBJ databases">
        <title>Sulfate-reducing bacteria isolated from formation water of the oil field in Kazakhstan and description of Pseudodesulfovibrio sp.</title>
        <authorList>
            <person name="Bidzhieva S.K."/>
            <person name="Tourova T.P."/>
            <person name="Grouzdev D.S."/>
            <person name="Beletsky A.V."/>
            <person name="Sokolova D.S."/>
            <person name="Samigullina S.R."/>
            <person name="Poltaraus A.B."/>
            <person name="Avtukh A.N."/>
            <person name="Tereshina V.M."/>
            <person name="Zhaparov N.S."/>
            <person name="Mardanov A.V."/>
            <person name="Nazina T.N."/>
        </authorList>
    </citation>
    <scope>NUCLEOTIDE SEQUENCE [LARGE SCALE GENOMIC DNA]</scope>
    <source>
        <strain evidence="3 4">9FUS</strain>
    </source>
</reference>
<evidence type="ECO:0000256" key="1">
    <source>
        <dbReference type="ARBA" id="ARBA00022676"/>
    </source>
</evidence>
<comment type="caution">
    <text evidence="3">The sequence shown here is derived from an EMBL/GenBank/DDBJ whole genome shotgun (WGS) entry which is preliminary data.</text>
</comment>
<organism evidence="3 4">
    <name type="scientific">Pseudodesulfovibrio karagichevae</name>
    <dbReference type="NCBI Taxonomy" id="3239305"/>
    <lineage>
        <taxon>Bacteria</taxon>
        <taxon>Pseudomonadati</taxon>
        <taxon>Thermodesulfobacteriota</taxon>
        <taxon>Desulfovibrionia</taxon>
        <taxon>Desulfovibrionales</taxon>
        <taxon>Desulfovibrionaceae</taxon>
    </lineage>
</organism>
<keyword evidence="1" id="KW-0328">Glycosyltransferase</keyword>
<protein>
    <submittedName>
        <fullName evidence="3">Glycosyltransferase family 9 protein</fullName>
    </submittedName>
</protein>
<dbReference type="InterPro" id="IPR002201">
    <property type="entry name" value="Glyco_trans_9"/>
</dbReference>
<dbReference type="InterPro" id="IPR051199">
    <property type="entry name" value="LPS_LOS_Heptosyltrfase"/>
</dbReference>
<proteinExistence type="predicted"/>
<name>A0ABV4JYZ4_9BACT</name>
<accession>A0ABV4JYZ4</accession>
<dbReference type="EMBL" id="JBGLYH010000004">
    <property type="protein sequence ID" value="MEZ7195675.1"/>
    <property type="molecule type" value="Genomic_DNA"/>
</dbReference>
<dbReference type="Proteomes" id="UP001568698">
    <property type="component" value="Unassembled WGS sequence"/>
</dbReference>
<dbReference type="SUPFAM" id="SSF53756">
    <property type="entry name" value="UDP-Glycosyltransferase/glycogen phosphorylase"/>
    <property type="match status" value="1"/>
</dbReference>
<dbReference type="Gene3D" id="3.40.50.2000">
    <property type="entry name" value="Glycogen Phosphorylase B"/>
    <property type="match status" value="1"/>
</dbReference>
<evidence type="ECO:0000313" key="3">
    <source>
        <dbReference type="EMBL" id="MEZ7195675.1"/>
    </source>
</evidence>
<dbReference type="PANTHER" id="PTHR30160:SF7">
    <property type="entry name" value="ADP-HEPTOSE--LPS HEPTOSYLTRANSFERASE 2"/>
    <property type="match status" value="1"/>
</dbReference>
<keyword evidence="4" id="KW-1185">Reference proteome</keyword>
<dbReference type="PANTHER" id="PTHR30160">
    <property type="entry name" value="TETRAACYLDISACCHARIDE 4'-KINASE-RELATED"/>
    <property type="match status" value="1"/>
</dbReference>
<dbReference type="CDD" id="cd03789">
    <property type="entry name" value="GT9_LPS_heptosyltransferase"/>
    <property type="match status" value="1"/>
</dbReference>